<keyword evidence="2" id="KW-0812">Transmembrane</keyword>
<dbReference type="EMBL" id="CACVBS010000033">
    <property type="protein sequence ID" value="CAA7261492.1"/>
    <property type="molecule type" value="Genomic_DNA"/>
</dbReference>
<feature type="region of interest" description="Disordered" evidence="1">
    <location>
        <begin position="248"/>
        <end position="340"/>
    </location>
</feature>
<feature type="region of interest" description="Disordered" evidence="1">
    <location>
        <begin position="1"/>
        <end position="32"/>
    </location>
</feature>
<evidence type="ECO:0000313" key="3">
    <source>
        <dbReference type="EMBL" id="CAA7261492.1"/>
    </source>
</evidence>
<comment type="caution">
    <text evidence="3">The sequence shown here is derived from an EMBL/GenBank/DDBJ whole genome shotgun (WGS) entry which is preliminary data.</text>
</comment>
<dbReference type="OrthoDB" id="3256943at2759"/>
<dbReference type="AlphaFoldDB" id="A0A8S0WNC7"/>
<feature type="transmembrane region" description="Helical" evidence="2">
    <location>
        <begin position="41"/>
        <end position="66"/>
    </location>
</feature>
<sequence length="340" mass="36436">MASTTITAPPQPSDAAPTISSTPSSAAPTERFNNSGPSSNLYLVTFLATLFLLLFVSCAIVLRSYILRRRYQRRLEEAMAAGMLLAPRAQGSKRKRFGTKPKLIDTWLADGGEKWDQMMPLAAQPVFVKRKYRDWSGIPKSALEDPNAIYFPANPADPSSSHDASAPSLQSRMRHLFRRPSRLHADSTPPTPPALNLNAGDLELVPPTLASPGAGASTSAATTPQSTTYKVRVEMLQVSVLIAMPSPSRTAQKNARLDARKSLDGHDLEEEEEDDEGKLPEVVIGVTRINHRQPKSQCPAIPPSPALPASGAVSVSAAPTRTSTPAPAPTSAVPAQPHES</sequence>
<evidence type="ECO:0000256" key="2">
    <source>
        <dbReference type="SAM" id="Phobius"/>
    </source>
</evidence>
<feature type="compositionally biased region" description="Basic and acidic residues" evidence="1">
    <location>
        <begin position="255"/>
        <end position="266"/>
    </location>
</feature>
<accession>A0A8S0WNC7</accession>
<feature type="region of interest" description="Disordered" evidence="1">
    <location>
        <begin position="182"/>
        <end position="226"/>
    </location>
</feature>
<evidence type="ECO:0000313" key="4">
    <source>
        <dbReference type="Proteomes" id="UP000467700"/>
    </source>
</evidence>
<reference evidence="3 4" key="1">
    <citation type="submission" date="2020-01" db="EMBL/GenBank/DDBJ databases">
        <authorList>
            <person name="Gupta K D."/>
        </authorList>
    </citation>
    <scope>NUCLEOTIDE SEQUENCE [LARGE SCALE GENOMIC DNA]</scope>
</reference>
<protein>
    <submittedName>
        <fullName evidence="3">Uncharacterized protein</fullName>
    </submittedName>
</protein>
<evidence type="ECO:0000256" key="1">
    <source>
        <dbReference type="SAM" id="MobiDB-lite"/>
    </source>
</evidence>
<gene>
    <name evidence="3" type="ORF">AAE3_LOCUS3741</name>
</gene>
<proteinExistence type="predicted"/>
<keyword evidence="2" id="KW-0472">Membrane</keyword>
<feature type="compositionally biased region" description="Low complexity" evidence="1">
    <location>
        <begin position="210"/>
        <end position="226"/>
    </location>
</feature>
<dbReference type="Proteomes" id="UP000467700">
    <property type="component" value="Unassembled WGS sequence"/>
</dbReference>
<feature type="compositionally biased region" description="Acidic residues" evidence="1">
    <location>
        <begin position="267"/>
        <end position="276"/>
    </location>
</feature>
<feature type="compositionally biased region" description="Low complexity" evidence="1">
    <location>
        <begin position="307"/>
        <end position="340"/>
    </location>
</feature>
<feature type="compositionally biased region" description="Low complexity" evidence="1">
    <location>
        <begin position="13"/>
        <end position="29"/>
    </location>
</feature>
<keyword evidence="4" id="KW-1185">Reference proteome</keyword>
<organism evidence="3 4">
    <name type="scientific">Cyclocybe aegerita</name>
    <name type="common">Black poplar mushroom</name>
    <name type="synonym">Agrocybe aegerita</name>
    <dbReference type="NCBI Taxonomy" id="1973307"/>
    <lineage>
        <taxon>Eukaryota</taxon>
        <taxon>Fungi</taxon>
        <taxon>Dikarya</taxon>
        <taxon>Basidiomycota</taxon>
        <taxon>Agaricomycotina</taxon>
        <taxon>Agaricomycetes</taxon>
        <taxon>Agaricomycetidae</taxon>
        <taxon>Agaricales</taxon>
        <taxon>Agaricineae</taxon>
        <taxon>Bolbitiaceae</taxon>
        <taxon>Cyclocybe</taxon>
    </lineage>
</organism>
<keyword evidence="2" id="KW-1133">Transmembrane helix</keyword>
<name>A0A8S0WNC7_CYCAE</name>